<proteinExistence type="predicted"/>
<reference evidence="4 5" key="1">
    <citation type="submission" date="2019-06" db="EMBL/GenBank/DDBJ databases">
        <authorList>
            <person name="Srinivasan S."/>
        </authorList>
    </citation>
    <scope>NUCLEOTIDE SEQUENCE [LARGE SCALE GENOMIC DNA]</scope>
    <source>
        <strain evidence="4 5">17J68-5</strain>
    </source>
</reference>
<protein>
    <submittedName>
        <fullName evidence="4">Polysaccharide deacetylase family protein</fullName>
    </submittedName>
</protein>
<evidence type="ECO:0000259" key="3">
    <source>
        <dbReference type="PROSITE" id="PS51677"/>
    </source>
</evidence>
<dbReference type="AlphaFoldDB" id="A0A5B8A6R7"/>
<dbReference type="OrthoDB" id="9812065at2"/>
<organism evidence="4 5">
    <name type="scientific">Hymenobacter jejuensis</name>
    <dbReference type="NCBI Taxonomy" id="2502781"/>
    <lineage>
        <taxon>Bacteria</taxon>
        <taxon>Pseudomonadati</taxon>
        <taxon>Bacteroidota</taxon>
        <taxon>Cytophagia</taxon>
        <taxon>Cytophagales</taxon>
        <taxon>Hymenobacteraceae</taxon>
        <taxon>Hymenobacter</taxon>
    </lineage>
</organism>
<dbReference type="EMBL" id="CP040896">
    <property type="protein sequence ID" value="QDA62416.1"/>
    <property type="molecule type" value="Genomic_DNA"/>
</dbReference>
<keyword evidence="5" id="KW-1185">Reference proteome</keyword>
<evidence type="ECO:0000256" key="2">
    <source>
        <dbReference type="ARBA" id="ARBA00022801"/>
    </source>
</evidence>
<dbReference type="InterPro" id="IPR002509">
    <property type="entry name" value="NODB_dom"/>
</dbReference>
<dbReference type="SUPFAM" id="SSF88713">
    <property type="entry name" value="Glycoside hydrolase/deacetylase"/>
    <property type="match status" value="1"/>
</dbReference>
<keyword evidence="2" id="KW-0378">Hydrolase</keyword>
<name>A0A5B8A6R7_9BACT</name>
<dbReference type="PROSITE" id="PS51677">
    <property type="entry name" value="NODB"/>
    <property type="match status" value="1"/>
</dbReference>
<evidence type="ECO:0000313" key="4">
    <source>
        <dbReference type="EMBL" id="QDA62416.1"/>
    </source>
</evidence>
<dbReference type="InterPro" id="IPR050248">
    <property type="entry name" value="Polysacc_deacetylase_ArnD"/>
</dbReference>
<dbReference type="Pfam" id="PF01522">
    <property type="entry name" value="Polysacc_deac_1"/>
    <property type="match status" value="1"/>
</dbReference>
<dbReference type="InterPro" id="IPR011330">
    <property type="entry name" value="Glyco_hydro/deAcase_b/a-brl"/>
</dbReference>
<dbReference type="Gene3D" id="3.20.20.370">
    <property type="entry name" value="Glycoside hydrolase/deacetylase"/>
    <property type="match status" value="1"/>
</dbReference>
<dbReference type="GO" id="GO:0016020">
    <property type="term" value="C:membrane"/>
    <property type="evidence" value="ECO:0007669"/>
    <property type="project" value="TreeGrafter"/>
</dbReference>
<dbReference type="PANTHER" id="PTHR10587">
    <property type="entry name" value="GLYCOSYL TRANSFERASE-RELATED"/>
    <property type="match status" value="1"/>
</dbReference>
<dbReference type="GO" id="GO:0016810">
    <property type="term" value="F:hydrolase activity, acting on carbon-nitrogen (but not peptide) bonds"/>
    <property type="evidence" value="ECO:0007669"/>
    <property type="project" value="InterPro"/>
</dbReference>
<dbReference type="CDD" id="cd10917">
    <property type="entry name" value="CE4_NodB_like_6s_7s"/>
    <property type="match status" value="1"/>
</dbReference>
<evidence type="ECO:0000256" key="1">
    <source>
        <dbReference type="ARBA" id="ARBA00022723"/>
    </source>
</evidence>
<gene>
    <name evidence="4" type="ORF">FHG12_01160</name>
</gene>
<dbReference type="KEGG" id="hyj:FHG12_01160"/>
<dbReference type="GO" id="GO:0046872">
    <property type="term" value="F:metal ion binding"/>
    <property type="evidence" value="ECO:0007669"/>
    <property type="project" value="UniProtKB-KW"/>
</dbReference>
<feature type="domain" description="NodB homology" evidence="3">
    <location>
        <begin position="21"/>
        <end position="203"/>
    </location>
</feature>
<keyword evidence="1" id="KW-0479">Metal-binding</keyword>
<dbReference type="PANTHER" id="PTHR10587:SF133">
    <property type="entry name" value="CHITIN DEACETYLASE 1-RELATED"/>
    <property type="match status" value="1"/>
</dbReference>
<dbReference type="Proteomes" id="UP000305398">
    <property type="component" value="Chromosome"/>
</dbReference>
<accession>A0A5B8A6R7</accession>
<dbReference type="GO" id="GO:0005975">
    <property type="term" value="P:carbohydrate metabolic process"/>
    <property type="evidence" value="ECO:0007669"/>
    <property type="project" value="InterPro"/>
</dbReference>
<evidence type="ECO:0000313" key="5">
    <source>
        <dbReference type="Proteomes" id="UP000305398"/>
    </source>
</evidence>
<sequence>MPAPVRRLLPTCLWEMPATSNTLYLTFDDGPIPEETPFVLEQLARYQARGTFFCVGENLTRNPDVARQTLAAGHRLANHTYHHVSGWSHPREVYLKEVKRCQQELDNLTVVPEARPLLRPPYGRITIPLARALHPTHQVVMWDLLTCDYDASYNSEACLRNAIRLTKPGSIVVFHDSLKASRNLRYVLPRYLAHFANLGFQFESL</sequence>